<evidence type="ECO:0000313" key="1">
    <source>
        <dbReference type="EMBL" id="MPN22493.1"/>
    </source>
</evidence>
<name>A0A645GFD6_9ZZZZ</name>
<proteinExistence type="predicted"/>
<reference evidence="1" key="1">
    <citation type="submission" date="2019-08" db="EMBL/GenBank/DDBJ databases">
        <authorList>
            <person name="Kucharzyk K."/>
            <person name="Murdoch R.W."/>
            <person name="Higgins S."/>
            <person name="Loffler F."/>
        </authorList>
    </citation>
    <scope>NUCLEOTIDE SEQUENCE</scope>
</reference>
<sequence>MVFKKEEILSIEKAIATIPIDNIIFAATVVYTFISGKSIINTRYAAPVKAPRKSLRCDVLFFENFAVTKRIR</sequence>
<gene>
    <name evidence="1" type="ORF">SDC9_169876</name>
</gene>
<dbReference type="EMBL" id="VSSQ01070733">
    <property type="protein sequence ID" value="MPN22493.1"/>
    <property type="molecule type" value="Genomic_DNA"/>
</dbReference>
<comment type="caution">
    <text evidence="1">The sequence shown here is derived from an EMBL/GenBank/DDBJ whole genome shotgun (WGS) entry which is preliminary data.</text>
</comment>
<protein>
    <submittedName>
        <fullName evidence="1">Uncharacterized protein</fullName>
    </submittedName>
</protein>
<dbReference type="AlphaFoldDB" id="A0A645GFD6"/>
<organism evidence="1">
    <name type="scientific">bioreactor metagenome</name>
    <dbReference type="NCBI Taxonomy" id="1076179"/>
    <lineage>
        <taxon>unclassified sequences</taxon>
        <taxon>metagenomes</taxon>
        <taxon>ecological metagenomes</taxon>
    </lineage>
</organism>
<accession>A0A645GFD6</accession>